<dbReference type="InterPro" id="IPR020829">
    <property type="entry name" value="GlycerAld_3-P_DH_cat"/>
</dbReference>
<feature type="binding site" evidence="21">
    <location>
        <position position="127"/>
    </location>
    <ligand>
        <name>NAD(+)</name>
        <dbReference type="ChEBI" id="CHEBI:57540"/>
    </ligand>
</feature>
<dbReference type="PANTHER" id="PTHR10836:SF111">
    <property type="entry name" value="GLYCERALDEHYDE-3-PHOSPHATE DEHYDROGENASE"/>
    <property type="match status" value="1"/>
</dbReference>
<evidence type="ECO:0000256" key="6">
    <source>
        <dbReference type="ARBA" id="ARBA00013119"/>
    </source>
</evidence>
<comment type="similarity">
    <text evidence="5 23">Belongs to the glyceraldehyde-3-phosphate dehydrogenase family.</text>
</comment>
<dbReference type="Pfam" id="PF02800">
    <property type="entry name" value="Gp_dh_C"/>
    <property type="match status" value="1"/>
</dbReference>
<dbReference type="InterPro" id="IPR020828">
    <property type="entry name" value="GlycerAld_3-P_DH_NAD(P)-bd"/>
</dbReference>
<keyword evidence="9" id="KW-0053">Apoptosis</keyword>
<comment type="subunit">
    <text evidence="18">Homotetramer. Interacts with TPPP; the interaction is direct. Interacts (when S-nitrosylated) with SIAH1; leading to nuclear translocation. Interacts with RILPL1/GOSPEL, leading to prevent the interaction between GAPDH and SIAH1 and prevent nuclear translocation. Interacts with CHP1; the interaction increases the binding of CHP1 with microtubules. Associates with microtubules. Interacts with EIF1AD, USP25, PRKCI and WARS1. Interacts with phosphorylated RPL13A; inhibited by oxidatively-modified low-densitity lipoprotein (LDL(ox)). Component of the GAIT complex. Interacts with FKBP6; leading to inhibit GAPDH catalytic activity. Interacts with TRAF2, promoting TRAF2 ubiquitination. Interacts with TRAF3, promoting TRAF3 ubiquitination.</text>
</comment>
<keyword evidence="13 21" id="KW-0520">NAD</keyword>
<dbReference type="Pfam" id="PF00044">
    <property type="entry name" value="Gp_dh_N"/>
    <property type="match status" value="1"/>
</dbReference>
<evidence type="ECO:0000313" key="26">
    <source>
        <dbReference type="Proteomes" id="UP000694417"/>
    </source>
</evidence>
<feature type="binding site" evidence="21">
    <location>
        <position position="50"/>
    </location>
    <ligand>
        <name>NAD(+)</name>
        <dbReference type="ChEBI" id="CHEBI:57540"/>
    </ligand>
</feature>
<dbReference type="PRINTS" id="PR00078">
    <property type="entry name" value="G3PDHDRGNASE"/>
</dbReference>
<evidence type="ECO:0000256" key="5">
    <source>
        <dbReference type="ARBA" id="ARBA00007406"/>
    </source>
</evidence>
<evidence type="ECO:0000256" key="1">
    <source>
        <dbReference type="ARBA" id="ARBA00004123"/>
    </source>
</evidence>
<evidence type="ECO:0000256" key="9">
    <source>
        <dbReference type="ARBA" id="ARBA00022703"/>
    </source>
</evidence>
<evidence type="ECO:0000256" key="18">
    <source>
        <dbReference type="ARBA" id="ARBA00046997"/>
    </source>
</evidence>
<comment type="subcellular location">
    <subcellularLocation>
        <location evidence="2">Cytoplasm</location>
        <location evidence="2">Cytoskeleton</location>
    </subcellularLocation>
    <subcellularLocation>
        <location evidence="3">Cytoplasm</location>
        <location evidence="3">Cytosol</location>
    </subcellularLocation>
    <subcellularLocation>
        <location evidence="1">Nucleus</location>
    </subcellularLocation>
</comment>
<dbReference type="GO" id="GO:0004365">
    <property type="term" value="F:glyceraldehyde-3-phosphate dehydrogenase (NAD+) (phosphorylating) activity"/>
    <property type="evidence" value="ECO:0007669"/>
    <property type="project" value="UniProtKB-EC"/>
</dbReference>
<reference evidence="25" key="2">
    <citation type="submission" date="2025-09" db="UniProtKB">
        <authorList>
            <consortium name="Ensembl"/>
        </authorList>
    </citation>
    <scope>IDENTIFICATION</scope>
</reference>
<dbReference type="EC" id="1.2.1.12" evidence="6"/>
<dbReference type="GO" id="GO:0006915">
    <property type="term" value="P:apoptotic process"/>
    <property type="evidence" value="ECO:0007669"/>
    <property type="project" value="UniProtKB-KW"/>
</dbReference>
<evidence type="ECO:0000256" key="19">
    <source>
        <dbReference type="ARBA" id="ARBA00047698"/>
    </source>
</evidence>
<comment type="catalytic activity">
    <reaction evidence="20">
        <text>S-nitroso-L-cysteinyl-[GAPDH] + L-cysteinyl-[protein] = L-cysteinyl-[GAPDH] + S-nitroso-L-cysteinyl-[protein]</text>
        <dbReference type="Rhea" id="RHEA:66684"/>
        <dbReference type="Rhea" id="RHEA-COMP:10131"/>
        <dbReference type="Rhea" id="RHEA-COMP:17089"/>
        <dbReference type="Rhea" id="RHEA-COMP:17090"/>
        <dbReference type="Rhea" id="RHEA-COMP:17091"/>
        <dbReference type="ChEBI" id="CHEBI:29950"/>
        <dbReference type="ChEBI" id="CHEBI:149494"/>
    </reaction>
    <physiologicalReaction direction="left-to-right" evidence="20">
        <dbReference type="Rhea" id="RHEA:66685"/>
    </physiologicalReaction>
</comment>
<sequence length="324" mass="36284">WFSSWLPSPFPVPISTNYLPIGLNEFDHIGYLVTRYIFNSIKVDIVVINDTFIDFNYIIYVFWHYSIHGKFNGTIKPRNVKLVINGRSISIFQEQAPANIKGVVLVLNMPWSARAHLKGGAKMAIISASSYAPMFVMCVNSLKIISNASRITNCLAPLAKDTHDNFCILEGLIPRVHAITATRTVDCLTRKLWHDGCGAAQDIIPASTDTANAVSNIISELNRKLTGIAFIVPTPNMSFVNLTYHLEKAAKYDIKKVLVKLASEGPLKGILSYTKDQVVSYDLNSDIHSSTFNPGFIFWYYGEFRYSNRVVDFMVYVASKELGP</sequence>
<feature type="domain" description="Glyceraldehyde 3-phosphate dehydrogenase NAD(P) binding" evidence="24">
    <location>
        <begin position="19"/>
        <end position="150"/>
    </location>
</feature>
<evidence type="ECO:0000256" key="8">
    <source>
        <dbReference type="ARBA" id="ARBA00022679"/>
    </source>
</evidence>
<reference evidence="25" key="1">
    <citation type="submission" date="2025-08" db="UniProtKB">
        <authorList>
            <consortium name="Ensembl"/>
        </authorList>
    </citation>
    <scope>IDENTIFICATION</scope>
</reference>
<evidence type="ECO:0000256" key="16">
    <source>
        <dbReference type="ARBA" id="ARBA00023242"/>
    </source>
</evidence>
<keyword evidence="26" id="KW-1185">Reference proteome</keyword>
<proteinExistence type="inferred from homology"/>
<keyword evidence="8" id="KW-0808">Transferase</keyword>
<dbReference type="Gene3D" id="3.40.50.720">
    <property type="entry name" value="NAD(P)-binding Rossmann-like Domain"/>
    <property type="match status" value="1"/>
</dbReference>
<evidence type="ECO:0000256" key="11">
    <source>
        <dbReference type="ARBA" id="ARBA00022845"/>
    </source>
</evidence>
<evidence type="ECO:0000256" key="7">
    <source>
        <dbReference type="ARBA" id="ARBA00022490"/>
    </source>
</evidence>
<evidence type="ECO:0000256" key="17">
    <source>
        <dbReference type="ARBA" id="ARBA00031890"/>
    </source>
</evidence>
<keyword evidence="11" id="KW-0810">Translation regulation</keyword>
<dbReference type="PIRSF" id="PIRSF000149">
    <property type="entry name" value="GAP_DH"/>
    <property type="match status" value="1"/>
</dbReference>
<dbReference type="SMART" id="SM00846">
    <property type="entry name" value="Gp_dh_N"/>
    <property type="match status" value="1"/>
</dbReference>
<dbReference type="Ensembl" id="ENSUPAT00010014065.1">
    <property type="protein sequence ID" value="ENSUPAP00010012256.1"/>
    <property type="gene ID" value="ENSUPAG00010009882.1"/>
</dbReference>
<evidence type="ECO:0000256" key="12">
    <source>
        <dbReference type="ARBA" id="ARBA00023002"/>
    </source>
</evidence>
<dbReference type="SUPFAM" id="SSF55347">
    <property type="entry name" value="Glyceraldehyde-3-phosphate dehydrogenase-like, C-terminal domain"/>
    <property type="match status" value="1"/>
</dbReference>
<evidence type="ECO:0000256" key="3">
    <source>
        <dbReference type="ARBA" id="ARBA00004514"/>
    </source>
</evidence>
<dbReference type="GO" id="GO:0005829">
    <property type="term" value="C:cytosol"/>
    <property type="evidence" value="ECO:0007669"/>
    <property type="project" value="UniProtKB-SubCell"/>
</dbReference>
<evidence type="ECO:0000256" key="14">
    <source>
        <dbReference type="ARBA" id="ARBA00023152"/>
    </source>
</evidence>
<evidence type="ECO:0000256" key="23">
    <source>
        <dbReference type="RuleBase" id="RU000397"/>
    </source>
</evidence>
<keyword evidence="7" id="KW-0963">Cytoplasm</keyword>
<feature type="site" description="Activates thiol group during catalysis" evidence="22">
    <location>
        <position position="177"/>
    </location>
</feature>
<dbReference type="GO" id="GO:0005634">
    <property type="term" value="C:nucleus"/>
    <property type="evidence" value="ECO:0007669"/>
    <property type="project" value="UniProtKB-SubCell"/>
</dbReference>
<evidence type="ECO:0000256" key="20">
    <source>
        <dbReference type="ARBA" id="ARBA00048005"/>
    </source>
</evidence>
<evidence type="ECO:0000259" key="24">
    <source>
        <dbReference type="SMART" id="SM00846"/>
    </source>
</evidence>
<accession>A0A8D2HH28</accession>
<protein>
    <recommendedName>
        <fullName evidence="6">glyceraldehyde-3-phosphate dehydrogenase (phosphorylating)</fullName>
        <ecNumber evidence="6">1.2.1.12</ecNumber>
    </recommendedName>
    <alternativeName>
        <fullName evidence="17">Peptidyl-cysteine S-nitrosylase GAPDH</fullName>
    </alternativeName>
</protein>
<dbReference type="GO" id="GO:0016740">
    <property type="term" value="F:transferase activity"/>
    <property type="evidence" value="ECO:0007669"/>
    <property type="project" value="UniProtKB-KW"/>
</dbReference>
<dbReference type="AlphaFoldDB" id="A0A8D2HH28"/>
<evidence type="ECO:0000256" key="2">
    <source>
        <dbReference type="ARBA" id="ARBA00004245"/>
    </source>
</evidence>
<comment type="pathway">
    <text evidence="4">Carbohydrate degradation; glycolysis; pyruvate from D-glyceraldehyde 3-phosphate: step 1/5.</text>
</comment>
<dbReference type="PANTHER" id="PTHR10836">
    <property type="entry name" value="GLYCERALDEHYDE 3-PHOSPHATE DEHYDROGENASE"/>
    <property type="match status" value="1"/>
</dbReference>
<name>A0A8D2HH28_UROPR</name>
<dbReference type="InterPro" id="IPR020831">
    <property type="entry name" value="GlycerAld/Erythrose_P_DH"/>
</dbReference>
<keyword evidence="12" id="KW-0560">Oxidoreductase</keyword>
<dbReference type="InterPro" id="IPR036291">
    <property type="entry name" value="NAD(P)-bd_dom_sf"/>
</dbReference>
<dbReference type="GO" id="GO:0051287">
    <property type="term" value="F:NAD binding"/>
    <property type="evidence" value="ECO:0007669"/>
    <property type="project" value="InterPro"/>
</dbReference>
<dbReference type="GO" id="GO:0006096">
    <property type="term" value="P:glycolytic process"/>
    <property type="evidence" value="ECO:0007669"/>
    <property type="project" value="UniProtKB-KW"/>
</dbReference>
<dbReference type="GO" id="GO:0005856">
    <property type="term" value="C:cytoskeleton"/>
    <property type="evidence" value="ECO:0007669"/>
    <property type="project" value="UniProtKB-SubCell"/>
</dbReference>
<dbReference type="GO" id="GO:0006417">
    <property type="term" value="P:regulation of translation"/>
    <property type="evidence" value="ECO:0007669"/>
    <property type="project" value="UniProtKB-KW"/>
</dbReference>
<evidence type="ECO:0000256" key="4">
    <source>
        <dbReference type="ARBA" id="ARBA00004869"/>
    </source>
</evidence>
<dbReference type="GeneTree" id="ENSGT00940000153112"/>
<keyword evidence="14" id="KW-0324">Glycolysis</keyword>
<dbReference type="SUPFAM" id="SSF51735">
    <property type="entry name" value="NAD(P)-binding Rossmann-fold domains"/>
    <property type="match status" value="1"/>
</dbReference>
<evidence type="ECO:0000256" key="13">
    <source>
        <dbReference type="ARBA" id="ARBA00023027"/>
    </source>
</evidence>
<evidence type="ECO:0000256" key="15">
    <source>
        <dbReference type="ARBA" id="ARBA00023212"/>
    </source>
</evidence>
<keyword evidence="15" id="KW-0206">Cytoskeleton</keyword>
<keyword evidence="16" id="KW-0539">Nucleus</keyword>
<keyword evidence="21" id="KW-0547">Nucleotide-binding</keyword>
<organism evidence="25 26">
    <name type="scientific">Urocitellus parryii</name>
    <name type="common">Arctic ground squirrel</name>
    <name type="synonym">Spermophilus parryii</name>
    <dbReference type="NCBI Taxonomy" id="9999"/>
    <lineage>
        <taxon>Eukaryota</taxon>
        <taxon>Metazoa</taxon>
        <taxon>Chordata</taxon>
        <taxon>Craniata</taxon>
        <taxon>Vertebrata</taxon>
        <taxon>Euteleostomi</taxon>
        <taxon>Mammalia</taxon>
        <taxon>Eutheria</taxon>
        <taxon>Euarchontoglires</taxon>
        <taxon>Glires</taxon>
        <taxon>Rodentia</taxon>
        <taxon>Sciuromorpha</taxon>
        <taxon>Sciuridae</taxon>
        <taxon>Xerinae</taxon>
        <taxon>Marmotini</taxon>
        <taxon>Urocitellus</taxon>
    </lineage>
</organism>
<evidence type="ECO:0000256" key="22">
    <source>
        <dbReference type="PIRSR" id="PIRSR000149-4"/>
    </source>
</evidence>
<keyword evidence="10" id="KW-0702">S-nitrosylation</keyword>
<dbReference type="Gene3D" id="3.30.360.10">
    <property type="entry name" value="Dihydrodipicolinate Reductase, domain 2"/>
    <property type="match status" value="1"/>
</dbReference>
<evidence type="ECO:0000256" key="21">
    <source>
        <dbReference type="PIRSR" id="PIRSR000149-3"/>
    </source>
</evidence>
<evidence type="ECO:0000256" key="10">
    <source>
        <dbReference type="ARBA" id="ARBA00022799"/>
    </source>
</evidence>
<comment type="catalytic activity">
    <reaction evidence="19">
        <text>D-glyceraldehyde 3-phosphate + phosphate + NAD(+) = (2R)-3-phospho-glyceroyl phosphate + NADH + H(+)</text>
        <dbReference type="Rhea" id="RHEA:10300"/>
        <dbReference type="ChEBI" id="CHEBI:15378"/>
        <dbReference type="ChEBI" id="CHEBI:43474"/>
        <dbReference type="ChEBI" id="CHEBI:57540"/>
        <dbReference type="ChEBI" id="CHEBI:57604"/>
        <dbReference type="ChEBI" id="CHEBI:57945"/>
        <dbReference type="ChEBI" id="CHEBI:59776"/>
        <dbReference type="EC" id="1.2.1.12"/>
    </reaction>
</comment>
<dbReference type="Proteomes" id="UP000694417">
    <property type="component" value="Unplaced"/>
</dbReference>
<evidence type="ECO:0000313" key="25">
    <source>
        <dbReference type="Ensembl" id="ENSUPAP00010012256.1"/>
    </source>
</evidence>